<protein>
    <recommendedName>
        <fullName evidence="3">Mga helix-turn-helix domain-containing protein</fullName>
    </recommendedName>
</protein>
<dbReference type="AlphaFoldDB" id="A0A1V8Y809"/>
<name>A0A1V8Y809_9ENTE</name>
<evidence type="ECO:0008006" key="3">
    <source>
        <dbReference type="Google" id="ProtNLM"/>
    </source>
</evidence>
<comment type="caution">
    <text evidence="1">The sequence shown here is derived from an EMBL/GenBank/DDBJ whole genome shotgun (WGS) entry which is preliminary data.</text>
</comment>
<evidence type="ECO:0000313" key="1">
    <source>
        <dbReference type="EMBL" id="OQO68753.1"/>
    </source>
</evidence>
<dbReference type="EMBL" id="MJEA01000014">
    <property type="protein sequence ID" value="OQO68753.1"/>
    <property type="molecule type" value="Genomic_DNA"/>
</dbReference>
<evidence type="ECO:0000313" key="2">
    <source>
        <dbReference type="Proteomes" id="UP000192477"/>
    </source>
</evidence>
<proteinExistence type="predicted"/>
<dbReference type="STRING" id="112904.BH747_11265"/>
<dbReference type="Proteomes" id="UP000192477">
    <property type="component" value="Unassembled WGS sequence"/>
</dbReference>
<organism evidence="1 2">
    <name type="scientific">Enterococcus villorum</name>
    <dbReference type="NCBI Taxonomy" id="112904"/>
    <lineage>
        <taxon>Bacteria</taxon>
        <taxon>Bacillati</taxon>
        <taxon>Bacillota</taxon>
        <taxon>Bacilli</taxon>
        <taxon>Lactobacillales</taxon>
        <taxon>Enterococcaceae</taxon>
        <taxon>Enterococcus</taxon>
    </lineage>
</organism>
<sequence>MYKQVTTALKLYDISLTKSPFCFVGDFNKMRQFFQVFFSEKYYTIEEYITSDEQEIIEKILQGFVHSTNESSCRTQQLNSLIWVTIKLSAHLQNTCFFLSETKVSQQIVIDYATFNDVFKIPYPGLVEWKISELHTTLTQMNLSPELLTKRQAFVTLATGLYELFNIPQVKLDDKIYDIVTTILIQYTGVTYLLNHQKKQFVFAFFKQNGNFSIPISNLFLNKLTTFKNDLQDESLFYELIYVLLVHDYHLLKQIRKTQKKIKVGLFFTHEKAHQEFLLSVLKNKFSEIATFKLLDVHQPTSVAHKLNSFDYCLTNIPINKQTRCILLDSYPSFETLQELETLFQQSYFQAFLNHLEKPLALP</sequence>
<gene>
    <name evidence="1" type="ORF">BH747_11265</name>
</gene>
<reference evidence="1 2" key="1">
    <citation type="journal article" date="2017" name="BMC Microbiol.">
        <title>Comparative genomics of Enterococcus spp. isolated from bovine feces.</title>
        <authorList>
            <person name="Beukers A.G."/>
            <person name="Zaheer R."/>
            <person name="Goji N."/>
            <person name="Amoako K.K."/>
            <person name="Chaves A.V."/>
            <person name="Ward M.P."/>
            <person name="McAllister T.A."/>
        </authorList>
    </citation>
    <scope>NUCLEOTIDE SEQUENCE [LARGE SCALE GENOMIC DNA]</scope>
    <source>
        <strain evidence="1 2">F1129D 143</strain>
    </source>
</reference>
<accession>A0A1V8Y809</accession>